<proteinExistence type="predicted"/>
<sequence length="207" mass="22699">MTTADRRYGGRTVVARKAERRGRFIEAATRVFAERGYSTCSLAEVCTAAGLSKRQFYEEFQTREDVLIAAYDHIQDEAAAAVTGALAAQTTPPDPELALRLGFAAYLESLATDPYRTRLAFIEVVGVSDRMEEHRRARRHEWSRVIGGLLARLGVRLRGNAELTTGLITGAVNGIAHEWLVGEADRAPVTELVDLLTAVALSLVEPE</sequence>
<dbReference type="InterPro" id="IPR036271">
    <property type="entry name" value="Tet_transcr_reg_TetR-rel_C_sf"/>
</dbReference>
<dbReference type="InterPro" id="IPR050109">
    <property type="entry name" value="HTH-type_TetR-like_transc_reg"/>
</dbReference>
<keyword evidence="5" id="KW-1185">Reference proteome</keyword>
<reference evidence="4" key="2">
    <citation type="submission" date="2020-09" db="EMBL/GenBank/DDBJ databases">
        <authorList>
            <person name="Sun Q."/>
            <person name="Zhou Y."/>
        </authorList>
    </citation>
    <scope>NUCLEOTIDE SEQUENCE</scope>
    <source>
        <strain evidence="4">CGMCC 4.7278</strain>
    </source>
</reference>
<evidence type="ECO:0000313" key="5">
    <source>
        <dbReference type="Proteomes" id="UP000612956"/>
    </source>
</evidence>
<dbReference type="PRINTS" id="PR00455">
    <property type="entry name" value="HTHTETR"/>
</dbReference>
<dbReference type="PANTHER" id="PTHR30055:SF226">
    <property type="entry name" value="HTH-TYPE TRANSCRIPTIONAL REGULATOR PKSA"/>
    <property type="match status" value="1"/>
</dbReference>
<evidence type="ECO:0000256" key="1">
    <source>
        <dbReference type="ARBA" id="ARBA00023125"/>
    </source>
</evidence>
<comment type="caution">
    <text evidence="4">The sequence shown here is derived from an EMBL/GenBank/DDBJ whole genome shotgun (WGS) entry which is preliminary data.</text>
</comment>
<dbReference type="Pfam" id="PF00440">
    <property type="entry name" value="TetR_N"/>
    <property type="match status" value="1"/>
</dbReference>
<dbReference type="InterPro" id="IPR001647">
    <property type="entry name" value="HTH_TetR"/>
</dbReference>
<feature type="DNA-binding region" description="H-T-H motif" evidence="2">
    <location>
        <begin position="41"/>
        <end position="60"/>
    </location>
</feature>
<reference evidence="4" key="1">
    <citation type="journal article" date="2014" name="Int. J. Syst. Evol. Microbiol.">
        <title>Complete genome sequence of Corynebacterium casei LMG S-19264T (=DSM 44701T), isolated from a smear-ripened cheese.</title>
        <authorList>
            <consortium name="US DOE Joint Genome Institute (JGI-PGF)"/>
            <person name="Walter F."/>
            <person name="Albersmeier A."/>
            <person name="Kalinowski J."/>
            <person name="Ruckert C."/>
        </authorList>
    </citation>
    <scope>NUCLEOTIDE SEQUENCE</scope>
    <source>
        <strain evidence="4">CGMCC 4.7278</strain>
    </source>
</reference>
<keyword evidence="1 2" id="KW-0238">DNA-binding</keyword>
<name>A0A917QJP0_9NOCA</name>
<protein>
    <submittedName>
        <fullName evidence="4">TetR family transcriptional regulator</fullName>
    </submittedName>
</protein>
<dbReference type="AlphaFoldDB" id="A0A917QJP0"/>
<dbReference type="GO" id="GO:0000976">
    <property type="term" value="F:transcription cis-regulatory region binding"/>
    <property type="evidence" value="ECO:0007669"/>
    <property type="project" value="TreeGrafter"/>
</dbReference>
<accession>A0A917QJP0</accession>
<evidence type="ECO:0000256" key="2">
    <source>
        <dbReference type="PROSITE-ProRule" id="PRU00335"/>
    </source>
</evidence>
<dbReference type="RefSeq" id="WP_229683944.1">
    <property type="nucleotide sequence ID" value="NZ_BMMW01000002.1"/>
</dbReference>
<dbReference type="EMBL" id="BMMW01000002">
    <property type="protein sequence ID" value="GGK54248.1"/>
    <property type="molecule type" value="Genomic_DNA"/>
</dbReference>
<dbReference type="SUPFAM" id="SSF48498">
    <property type="entry name" value="Tetracyclin repressor-like, C-terminal domain"/>
    <property type="match status" value="1"/>
</dbReference>
<evidence type="ECO:0000313" key="4">
    <source>
        <dbReference type="EMBL" id="GGK54248.1"/>
    </source>
</evidence>
<dbReference type="PROSITE" id="PS50977">
    <property type="entry name" value="HTH_TETR_2"/>
    <property type="match status" value="1"/>
</dbReference>
<dbReference type="GO" id="GO:0003700">
    <property type="term" value="F:DNA-binding transcription factor activity"/>
    <property type="evidence" value="ECO:0007669"/>
    <property type="project" value="TreeGrafter"/>
</dbReference>
<dbReference type="InterPro" id="IPR009057">
    <property type="entry name" value="Homeodomain-like_sf"/>
</dbReference>
<dbReference type="SUPFAM" id="SSF46689">
    <property type="entry name" value="Homeodomain-like"/>
    <property type="match status" value="1"/>
</dbReference>
<dbReference type="PANTHER" id="PTHR30055">
    <property type="entry name" value="HTH-TYPE TRANSCRIPTIONAL REGULATOR RUTR"/>
    <property type="match status" value="1"/>
</dbReference>
<evidence type="ECO:0000259" key="3">
    <source>
        <dbReference type="PROSITE" id="PS50977"/>
    </source>
</evidence>
<gene>
    <name evidence="4" type="ORF">GCM10011591_27530</name>
</gene>
<dbReference type="Proteomes" id="UP000612956">
    <property type="component" value="Unassembled WGS sequence"/>
</dbReference>
<organism evidence="4 5">
    <name type="scientific">Nocardia camponoti</name>
    <dbReference type="NCBI Taxonomy" id="1616106"/>
    <lineage>
        <taxon>Bacteria</taxon>
        <taxon>Bacillati</taxon>
        <taxon>Actinomycetota</taxon>
        <taxon>Actinomycetes</taxon>
        <taxon>Mycobacteriales</taxon>
        <taxon>Nocardiaceae</taxon>
        <taxon>Nocardia</taxon>
    </lineage>
</organism>
<feature type="domain" description="HTH tetR-type" evidence="3">
    <location>
        <begin position="18"/>
        <end position="78"/>
    </location>
</feature>
<dbReference type="Gene3D" id="1.10.357.10">
    <property type="entry name" value="Tetracycline Repressor, domain 2"/>
    <property type="match status" value="1"/>
</dbReference>